<feature type="domain" description="Peptidase S9 prolyl oligopeptidase catalytic" evidence="1">
    <location>
        <begin position="332"/>
        <end position="393"/>
    </location>
</feature>
<dbReference type="PIRSF" id="PIRSF029171">
    <property type="entry name" value="Esterase_LipA"/>
    <property type="match status" value="1"/>
</dbReference>
<comment type="caution">
    <text evidence="2">The sequence shown here is derived from an EMBL/GenBank/DDBJ whole genome shotgun (WGS) entry which is preliminary data.</text>
</comment>
<sequence>MHGTEVVHSTLIHATFCSYRVRNVVACEGKWVVVPGLIRKSLVVASVAIAAVSVITPPALADPVLAEPGTVVSESPLPQHLWLPGAGAAHRVTYVSTGPSGERALSTGAVFVPSGTPPEGGWPVVSWAHGTVGIADHCAPSTAGTSVRTNDHLNRWMSEGYAIVATDYVGLGTPGDHPYLDGRTAAYSVTDMVRAARRVSPTLSRRWVAMGQSQGGHATLFTASLATRYAPELDFRGAVTTGAPSNLAQAFALTGPYIPDLPLGGLIPYTAYLFAGLKAARPDFDPDSYLTAAGKEAVEAAHTLCYADLKKKVEGLTIGKMLSRSLLFGDFYKTASSVLDVPLTGYDRPFFIAQGVNDLDVPIVLTMKLVADLKLRGVRFTHKYYPGADHGTTPTESLPDTVPFVKELFN</sequence>
<dbReference type="SUPFAM" id="SSF53474">
    <property type="entry name" value="alpha/beta-Hydrolases"/>
    <property type="match status" value="1"/>
</dbReference>
<dbReference type="InterPro" id="IPR005152">
    <property type="entry name" value="Lipase_secreted"/>
</dbReference>
<dbReference type="Proteomes" id="UP000256661">
    <property type="component" value="Unassembled WGS sequence"/>
</dbReference>
<reference evidence="2 3" key="1">
    <citation type="submission" date="2018-08" db="EMBL/GenBank/DDBJ databases">
        <title>Sequencing the genomes of 1000 actinobacteria strains.</title>
        <authorList>
            <person name="Klenk H.-P."/>
        </authorList>
    </citation>
    <scope>NUCLEOTIDE SEQUENCE [LARGE SCALE GENOMIC DNA]</scope>
    <source>
        <strain evidence="2 3">DSM 43927</strain>
    </source>
</reference>
<dbReference type="PANTHER" id="PTHR34853:SF1">
    <property type="entry name" value="LIPASE 5"/>
    <property type="match status" value="1"/>
</dbReference>
<evidence type="ECO:0000313" key="3">
    <source>
        <dbReference type="Proteomes" id="UP000256661"/>
    </source>
</evidence>
<dbReference type="GO" id="GO:0006508">
    <property type="term" value="P:proteolysis"/>
    <property type="evidence" value="ECO:0007669"/>
    <property type="project" value="InterPro"/>
</dbReference>
<evidence type="ECO:0000313" key="2">
    <source>
        <dbReference type="EMBL" id="REE96799.1"/>
    </source>
</evidence>
<keyword evidence="3" id="KW-1185">Reference proteome</keyword>
<dbReference type="EMBL" id="QTTT01000001">
    <property type="protein sequence ID" value="REE96799.1"/>
    <property type="molecule type" value="Genomic_DNA"/>
</dbReference>
<dbReference type="Pfam" id="PF00326">
    <property type="entry name" value="Peptidase_S9"/>
    <property type="match status" value="1"/>
</dbReference>
<protein>
    <submittedName>
        <fullName evidence="2">Secretory lipase</fullName>
    </submittedName>
</protein>
<evidence type="ECO:0000259" key="1">
    <source>
        <dbReference type="Pfam" id="PF00326"/>
    </source>
</evidence>
<organism evidence="2 3">
    <name type="scientific">Thermomonospora umbrina</name>
    <dbReference type="NCBI Taxonomy" id="111806"/>
    <lineage>
        <taxon>Bacteria</taxon>
        <taxon>Bacillati</taxon>
        <taxon>Actinomycetota</taxon>
        <taxon>Actinomycetes</taxon>
        <taxon>Streptosporangiales</taxon>
        <taxon>Thermomonosporaceae</taxon>
        <taxon>Thermomonospora</taxon>
    </lineage>
</organism>
<dbReference type="AlphaFoldDB" id="A0A3D9SLL0"/>
<gene>
    <name evidence="2" type="ORF">DFJ69_2250</name>
</gene>
<dbReference type="InterPro" id="IPR001375">
    <property type="entry name" value="Peptidase_S9_cat"/>
</dbReference>
<dbReference type="PANTHER" id="PTHR34853">
    <property type="match status" value="1"/>
</dbReference>
<dbReference type="InterPro" id="IPR029058">
    <property type="entry name" value="AB_hydrolase_fold"/>
</dbReference>
<dbReference type="GO" id="GO:0016042">
    <property type="term" value="P:lipid catabolic process"/>
    <property type="evidence" value="ECO:0007669"/>
    <property type="project" value="InterPro"/>
</dbReference>
<dbReference type="GO" id="GO:0004806">
    <property type="term" value="F:triacylglycerol lipase activity"/>
    <property type="evidence" value="ECO:0007669"/>
    <property type="project" value="InterPro"/>
</dbReference>
<dbReference type="Pfam" id="PF03583">
    <property type="entry name" value="LIP"/>
    <property type="match status" value="1"/>
</dbReference>
<dbReference type="Gene3D" id="3.40.50.1820">
    <property type="entry name" value="alpha/beta hydrolase"/>
    <property type="match status" value="2"/>
</dbReference>
<name>A0A3D9SLL0_9ACTN</name>
<dbReference type="GO" id="GO:0008236">
    <property type="term" value="F:serine-type peptidase activity"/>
    <property type="evidence" value="ECO:0007669"/>
    <property type="project" value="InterPro"/>
</dbReference>
<accession>A0A3D9SLL0</accession>
<dbReference type="RefSeq" id="WP_245974251.1">
    <property type="nucleotide sequence ID" value="NZ_QTTT01000001.1"/>
</dbReference>
<proteinExistence type="predicted"/>